<sequence length="1002" mass="101278">MSGTSSVLWTLLATCTLVQLASGDLASNAGSVTDGLNRCAPPARERLAPLALRGTLLVTAADGPLWSFFGCSWVGAVRQAGIRYWLVAPTDAAAAAAVEREGYAAGGRCILGGAAAQEASQAAGGGGGGGGAVNSGNMSGSTEGYVWQSNAWKRATWAKVGVVAVLVRLGFHVLYSDIDVSWAADPLGGGGAGAAGRGPGGRVVAVQQRLPQPQPQPQPQPHVGVGAGAAAVRGPTLLSFVLLLDQLATMSGGTSDSGSSSSGSGAGAGAGAGDWRQLLPAALFSTDMLTTTNPPPPPEEEEEAWGVGAADAAGPQGAAGAGAGAGLDRAGAAGAVADPGVELAGSPHQGLNTGVYFVRAGPAGSELMRSWLAVKQAGFSGHDQQALNLLLRGDVVAAWGGHPLPTGYVRNNASATAAASTAAAAGGALGPGRLLGVPRQVSRRQAEEATAEVAAAVAAAVAGQTAKAGQGHGGRGVPGSASGWASGWAGPGLLDQGLDPAAARAHTLRLMSALYEAAGVPGVPGAAAGPVGPEGPGGGWGVVLGCLPVSSWSHTYAFATTRLHQVRRHPLYEVHWVWGGKTLESKRANMRDVLAYWDTPQYYYHHPYPHHSPRQQQQQQQGEEEEAGRLQGTAAAAAAAAPASGRGLLTFELEYPELPPGYNSWPEARTEDMVATHLHSLNSQLQQTYWAFVLALALNRTLVLPRFRCACARNWYKTTACRITAERVTTFPFDCPLSHVLRAKLLAEGQLLRLQEPGAGAGPGESEGAGGGVGGGWRVLEVRERSFLDNPRTAYHLRHSRRTVLRLAGGGQRGDSGGGGGGQHYTSRPTAALLPVGSAAQQAAVGLGLAVALAAPLSYLGLQRALLPRLAALQDAGEGEGGEGPGAAAAASSGPVAPPRPPPGGWVLHVPRPASLVTGWAEAGEAGAAEAEAAGAVFDSGLRRVAATWCCRASGSGLPRREQLQPLPPARRRGAQQGAQLAGHGGTGEGRGGADGGVAGVG</sequence>
<evidence type="ECO:0000313" key="5">
    <source>
        <dbReference type="Proteomes" id="UP000006906"/>
    </source>
</evidence>
<dbReference type="ExpressionAtlas" id="A0A2K3E4N0">
    <property type="expression patterns" value="baseline"/>
</dbReference>
<feature type="region of interest" description="Disordered" evidence="1">
    <location>
        <begin position="252"/>
        <end position="272"/>
    </location>
</feature>
<dbReference type="InterPro" id="IPR005069">
    <property type="entry name" value="Nucl-diP-sugar_transferase"/>
</dbReference>
<evidence type="ECO:0000313" key="4">
    <source>
        <dbReference type="EMBL" id="PNW87748.1"/>
    </source>
</evidence>
<name>A0A2K3E4N0_CHLRE</name>
<gene>
    <name evidence="4" type="ORF">CHLRE_01g000550v5</name>
</gene>
<feature type="compositionally biased region" description="Gly residues" evidence="1">
    <location>
        <begin position="983"/>
        <end position="1002"/>
    </location>
</feature>
<dbReference type="OrthoDB" id="540503at2759"/>
<reference evidence="4 5" key="1">
    <citation type="journal article" date="2007" name="Science">
        <title>The Chlamydomonas genome reveals the evolution of key animal and plant functions.</title>
        <authorList>
            <person name="Merchant S.S."/>
            <person name="Prochnik S.E."/>
            <person name="Vallon O."/>
            <person name="Harris E.H."/>
            <person name="Karpowicz S.J."/>
            <person name="Witman G.B."/>
            <person name="Terry A."/>
            <person name="Salamov A."/>
            <person name="Fritz-Laylin L.K."/>
            <person name="Marechal-Drouard L."/>
            <person name="Marshall W.F."/>
            <person name="Qu L.H."/>
            <person name="Nelson D.R."/>
            <person name="Sanderfoot A.A."/>
            <person name="Spalding M.H."/>
            <person name="Kapitonov V.V."/>
            <person name="Ren Q."/>
            <person name="Ferris P."/>
            <person name="Lindquist E."/>
            <person name="Shapiro H."/>
            <person name="Lucas S.M."/>
            <person name="Grimwood J."/>
            <person name="Schmutz J."/>
            <person name="Cardol P."/>
            <person name="Cerutti H."/>
            <person name="Chanfreau G."/>
            <person name="Chen C.L."/>
            <person name="Cognat V."/>
            <person name="Croft M.T."/>
            <person name="Dent R."/>
            <person name="Dutcher S."/>
            <person name="Fernandez E."/>
            <person name="Fukuzawa H."/>
            <person name="Gonzalez-Ballester D."/>
            <person name="Gonzalez-Halphen D."/>
            <person name="Hallmann A."/>
            <person name="Hanikenne M."/>
            <person name="Hippler M."/>
            <person name="Inwood W."/>
            <person name="Jabbari K."/>
            <person name="Kalanon M."/>
            <person name="Kuras R."/>
            <person name="Lefebvre P.A."/>
            <person name="Lemaire S.D."/>
            <person name="Lobanov A.V."/>
            <person name="Lohr M."/>
            <person name="Manuell A."/>
            <person name="Meier I."/>
            <person name="Mets L."/>
            <person name="Mittag M."/>
            <person name="Mittelmeier T."/>
            <person name="Moroney J.V."/>
            <person name="Moseley J."/>
            <person name="Napoli C."/>
            <person name="Nedelcu A.M."/>
            <person name="Niyogi K."/>
            <person name="Novoselov S.V."/>
            <person name="Paulsen I.T."/>
            <person name="Pazour G."/>
            <person name="Purton S."/>
            <person name="Ral J.P."/>
            <person name="Riano-Pachon D.M."/>
            <person name="Riekhof W."/>
            <person name="Rymarquis L."/>
            <person name="Schroda M."/>
            <person name="Stern D."/>
            <person name="Umen J."/>
            <person name="Willows R."/>
            <person name="Wilson N."/>
            <person name="Zimmer S.L."/>
            <person name="Allmer J."/>
            <person name="Balk J."/>
            <person name="Bisova K."/>
            <person name="Chen C.J."/>
            <person name="Elias M."/>
            <person name="Gendler K."/>
            <person name="Hauser C."/>
            <person name="Lamb M.R."/>
            <person name="Ledford H."/>
            <person name="Long J.C."/>
            <person name="Minagawa J."/>
            <person name="Page M.D."/>
            <person name="Pan J."/>
            <person name="Pootakham W."/>
            <person name="Roje S."/>
            <person name="Rose A."/>
            <person name="Stahlberg E."/>
            <person name="Terauchi A.M."/>
            <person name="Yang P."/>
            <person name="Ball S."/>
            <person name="Bowler C."/>
            <person name="Dieckmann C.L."/>
            <person name="Gladyshev V.N."/>
            <person name="Green P."/>
            <person name="Jorgensen R."/>
            <person name="Mayfield S."/>
            <person name="Mueller-Roeber B."/>
            <person name="Rajamani S."/>
            <person name="Sayre R.T."/>
            <person name="Brokstein P."/>
            <person name="Dubchak I."/>
            <person name="Goodstein D."/>
            <person name="Hornick L."/>
            <person name="Huang Y.W."/>
            <person name="Jhaveri J."/>
            <person name="Luo Y."/>
            <person name="Martinez D."/>
            <person name="Ngau W.C."/>
            <person name="Otillar B."/>
            <person name="Poliakov A."/>
            <person name="Porter A."/>
            <person name="Szajkowski L."/>
            <person name="Werner G."/>
            <person name="Zhou K."/>
            <person name="Grigoriev I.V."/>
            <person name="Rokhsar D.S."/>
            <person name="Grossman A.R."/>
        </authorList>
    </citation>
    <scope>NUCLEOTIDE SEQUENCE [LARGE SCALE GENOMIC DNA]</scope>
    <source>
        <strain evidence="5">CC-503</strain>
    </source>
</reference>
<feature type="region of interest" description="Disordered" evidence="1">
    <location>
        <begin position="807"/>
        <end position="827"/>
    </location>
</feature>
<dbReference type="PANTHER" id="PTHR46936:SF1">
    <property type="entry name" value="ARABINOSYLTRANSFERASE XEG113"/>
    <property type="match status" value="1"/>
</dbReference>
<keyword evidence="5" id="KW-1185">Reference proteome</keyword>
<evidence type="ECO:0000256" key="1">
    <source>
        <dbReference type="SAM" id="MobiDB-lite"/>
    </source>
</evidence>
<dbReference type="GO" id="GO:0052636">
    <property type="term" value="F:arabinosyltransferase activity"/>
    <property type="evidence" value="ECO:0000318"/>
    <property type="project" value="GO_Central"/>
</dbReference>
<feature type="region of interest" description="Disordered" evidence="1">
    <location>
        <begin position="607"/>
        <end position="636"/>
    </location>
</feature>
<proteinExistence type="predicted"/>
<feature type="region of interest" description="Disordered" evidence="1">
    <location>
        <begin position="877"/>
        <end position="906"/>
    </location>
</feature>
<evidence type="ECO:0000256" key="2">
    <source>
        <dbReference type="SAM" id="SignalP"/>
    </source>
</evidence>
<accession>A0A2K3E4N0</accession>
<dbReference type="Proteomes" id="UP000006906">
    <property type="component" value="Chromosome 1"/>
</dbReference>
<feature type="domain" description="Nucleotide-diphospho-sugar transferase" evidence="3">
    <location>
        <begin position="140"/>
        <end position="187"/>
    </location>
</feature>
<dbReference type="AlphaFoldDB" id="A0A2K3E4N0"/>
<dbReference type="InParanoid" id="A0A2K3E4N0"/>
<dbReference type="RefSeq" id="XP_042927991.1">
    <property type="nucleotide sequence ID" value="XM_043058077.1"/>
</dbReference>
<dbReference type="InterPro" id="IPR053250">
    <property type="entry name" value="Glycosyltransferase_77"/>
</dbReference>
<dbReference type="KEGG" id="cre:CHLRE_01g000550v5"/>
<feature type="signal peptide" evidence="2">
    <location>
        <begin position="1"/>
        <end position="23"/>
    </location>
</feature>
<feature type="domain" description="Nucleotide-diphospho-sugar transferase" evidence="3">
    <location>
        <begin position="348"/>
        <end position="398"/>
    </location>
</feature>
<dbReference type="GeneID" id="5725881"/>
<evidence type="ECO:0000259" key="3">
    <source>
        <dbReference type="Pfam" id="PF03407"/>
    </source>
</evidence>
<feature type="chain" id="PRO_5014386046" description="Nucleotide-diphospho-sugar transferase domain-containing protein" evidence="2">
    <location>
        <begin position="24"/>
        <end position="1002"/>
    </location>
</feature>
<dbReference type="PANTHER" id="PTHR46936">
    <property type="entry name" value="ARABINOSYLTRANSFERASE XEG113"/>
    <property type="match status" value="1"/>
</dbReference>
<organism evidence="4 5">
    <name type="scientific">Chlamydomonas reinhardtii</name>
    <name type="common">Chlamydomonas smithii</name>
    <dbReference type="NCBI Taxonomy" id="3055"/>
    <lineage>
        <taxon>Eukaryota</taxon>
        <taxon>Viridiplantae</taxon>
        <taxon>Chlorophyta</taxon>
        <taxon>core chlorophytes</taxon>
        <taxon>Chlorophyceae</taxon>
        <taxon>CS clade</taxon>
        <taxon>Chlamydomonadales</taxon>
        <taxon>Chlamydomonadaceae</taxon>
        <taxon>Chlamydomonas</taxon>
    </lineage>
</organism>
<keyword evidence="2" id="KW-0732">Signal</keyword>
<dbReference type="PaxDb" id="3055-EDO98172"/>
<feature type="region of interest" description="Disordered" evidence="1">
    <location>
        <begin position="957"/>
        <end position="1002"/>
    </location>
</feature>
<dbReference type="Gramene" id="PNW87748">
    <property type="protein sequence ID" value="PNW87748"/>
    <property type="gene ID" value="CHLRE_01g000550v5"/>
</dbReference>
<dbReference type="GO" id="GO:0052325">
    <property type="term" value="P:cell wall pectin biosynthetic process"/>
    <property type="evidence" value="ECO:0000318"/>
    <property type="project" value="GO_Central"/>
</dbReference>
<dbReference type="EMBL" id="CM008962">
    <property type="protein sequence ID" value="PNW87748.1"/>
    <property type="molecule type" value="Genomic_DNA"/>
</dbReference>
<dbReference type="Pfam" id="PF03407">
    <property type="entry name" value="Nucleotid_trans"/>
    <property type="match status" value="2"/>
</dbReference>
<protein>
    <recommendedName>
        <fullName evidence="3">Nucleotide-diphospho-sugar transferase domain-containing protein</fullName>
    </recommendedName>
</protein>
<feature type="region of interest" description="Disordered" evidence="1">
    <location>
        <begin position="287"/>
        <end position="306"/>
    </location>
</feature>
<feature type="compositionally biased region" description="Gly residues" evidence="1">
    <location>
        <begin position="808"/>
        <end position="823"/>
    </location>
</feature>
<feature type="compositionally biased region" description="Low complexity" evidence="1">
    <location>
        <begin position="886"/>
        <end position="895"/>
    </location>
</feature>
<feature type="compositionally biased region" description="Low complexity" evidence="1">
    <location>
        <begin position="252"/>
        <end position="263"/>
    </location>
</feature>